<feature type="domain" description="HTH marR-type" evidence="1">
    <location>
        <begin position="15"/>
        <end position="147"/>
    </location>
</feature>
<dbReference type="SUPFAM" id="SSF46785">
    <property type="entry name" value="Winged helix' DNA-binding domain"/>
    <property type="match status" value="1"/>
</dbReference>
<organism evidence="2 3">
    <name type="scientific">Actinacidiphila guanduensis</name>
    <dbReference type="NCBI Taxonomy" id="310781"/>
    <lineage>
        <taxon>Bacteria</taxon>
        <taxon>Bacillati</taxon>
        <taxon>Actinomycetota</taxon>
        <taxon>Actinomycetes</taxon>
        <taxon>Kitasatosporales</taxon>
        <taxon>Streptomycetaceae</taxon>
        <taxon>Actinacidiphila</taxon>
    </lineage>
</organism>
<dbReference type="OrthoDB" id="9155413at2"/>
<sequence length="151" mass="16626">MPDTTSGSTPADQATTDLATELQRAVARIYRRVRSEMPASQLGGTQLSVLTHLVKHGSQTLRALSDRERVTPPAMNQTVNALQAIDLVTRRPDPSDGRKVLVTATERGAELVAEGRRVKHVWLNARLEQLTDAERQSLIEAARLFNEMADS</sequence>
<evidence type="ECO:0000313" key="3">
    <source>
        <dbReference type="Proteomes" id="UP000199341"/>
    </source>
</evidence>
<dbReference type="AlphaFoldDB" id="A0A1G9VSE3"/>
<dbReference type="PANTHER" id="PTHR39515:SF2">
    <property type="entry name" value="HTH-TYPE TRANSCRIPTIONAL REGULATOR RV0880"/>
    <property type="match status" value="1"/>
</dbReference>
<dbReference type="EMBL" id="FNIE01000001">
    <property type="protein sequence ID" value="SDM74881.1"/>
    <property type="molecule type" value="Genomic_DNA"/>
</dbReference>
<name>A0A1G9VSE3_9ACTN</name>
<dbReference type="SMART" id="SM00347">
    <property type="entry name" value="HTH_MARR"/>
    <property type="match status" value="1"/>
</dbReference>
<protein>
    <submittedName>
        <fullName evidence="2">DNA-binding transcriptional regulator, MarR family</fullName>
    </submittedName>
</protein>
<dbReference type="InterPro" id="IPR036388">
    <property type="entry name" value="WH-like_DNA-bd_sf"/>
</dbReference>
<dbReference type="InterPro" id="IPR036390">
    <property type="entry name" value="WH_DNA-bd_sf"/>
</dbReference>
<evidence type="ECO:0000259" key="1">
    <source>
        <dbReference type="PROSITE" id="PS50995"/>
    </source>
</evidence>
<dbReference type="Pfam" id="PF01047">
    <property type="entry name" value="MarR"/>
    <property type="match status" value="1"/>
</dbReference>
<keyword evidence="2" id="KW-0238">DNA-binding</keyword>
<dbReference type="Proteomes" id="UP000199341">
    <property type="component" value="Unassembled WGS sequence"/>
</dbReference>
<dbReference type="RefSeq" id="WP_093782441.1">
    <property type="nucleotide sequence ID" value="NZ_FNIE01000001.1"/>
</dbReference>
<evidence type="ECO:0000313" key="2">
    <source>
        <dbReference type="EMBL" id="SDM74881.1"/>
    </source>
</evidence>
<reference evidence="2 3" key="1">
    <citation type="submission" date="2016-10" db="EMBL/GenBank/DDBJ databases">
        <authorList>
            <person name="de Groot N.N."/>
        </authorList>
    </citation>
    <scope>NUCLEOTIDE SEQUENCE [LARGE SCALE GENOMIC DNA]</scope>
    <source>
        <strain evidence="2 3">CGMCC 4.2022</strain>
    </source>
</reference>
<gene>
    <name evidence="2" type="ORF">SAMN05216259_101379</name>
</gene>
<dbReference type="PANTHER" id="PTHR39515">
    <property type="entry name" value="CONSERVED PROTEIN"/>
    <property type="match status" value="1"/>
</dbReference>
<dbReference type="InterPro" id="IPR052526">
    <property type="entry name" value="HTH-type_Bedaq_tolerance"/>
</dbReference>
<dbReference type="GO" id="GO:0003677">
    <property type="term" value="F:DNA binding"/>
    <property type="evidence" value="ECO:0007669"/>
    <property type="project" value="UniProtKB-KW"/>
</dbReference>
<accession>A0A1G9VSE3</accession>
<dbReference type="GO" id="GO:0003700">
    <property type="term" value="F:DNA-binding transcription factor activity"/>
    <property type="evidence" value="ECO:0007669"/>
    <property type="project" value="InterPro"/>
</dbReference>
<dbReference type="InterPro" id="IPR000835">
    <property type="entry name" value="HTH_MarR-typ"/>
</dbReference>
<dbReference type="PROSITE" id="PS50995">
    <property type="entry name" value="HTH_MARR_2"/>
    <property type="match status" value="1"/>
</dbReference>
<dbReference type="Gene3D" id="1.10.10.10">
    <property type="entry name" value="Winged helix-like DNA-binding domain superfamily/Winged helix DNA-binding domain"/>
    <property type="match status" value="1"/>
</dbReference>
<dbReference type="STRING" id="310781.SAMN05216259_101379"/>
<proteinExistence type="predicted"/>
<keyword evidence="3" id="KW-1185">Reference proteome</keyword>